<reference evidence="2 3" key="1">
    <citation type="submission" date="2020-09" db="EMBL/GenBank/DDBJ databases">
        <authorList>
            <person name="Kim M.K."/>
        </authorList>
    </citation>
    <scope>NUCLEOTIDE SEQUENCE [LARGE SCALE GENOMIC DNA]</scope>
    <source>
        <strain evidence="2 3">BT189</strain>
    </source>
</reference>
<gene>
    <name evidence="2" type="ORF">IC234_12935</name>
</gene>
<proteinExistence type="predicted"/>
<evidence type="ECO:0000313" key="2">
    <source>
        <dbReference type="EMBL" id="MBD2723033.1"/>
    </source>
</evidence>
<dbReference type="EMBL" id="JACXAC010000004">
    <property type="protein sequence ID" value="MBD2723033.1"/>
    <property type="molecule type" value="Genomic_DNA"/>
</dbReference>
<evidence type="ECO:0000256" key="1">
    <source>
        <dbReference type="SAM" id="SignalP"/>
    </source>
</evidence>
<evidence type="ECO:0000313" key="3">
    <source>
        <dbReference type="Proteomes" id="UP000606003"/>
    </source>
</evidence>
<dbReference type="Proteomes" id="UP000606003">
    <property type="component" value="Unassembled WGS sequence"/>
</dbReference>
<comment type="caution">
    <text evidence="2">The sequence shown here is derived from an EMBL/GenBank/DDBJ whole genome shotgun (WGS) entry which is preliminary data.</text>
</comment>
<organism evidence="2 3">
    <name type="scientific">Hymenobacter armeniacus</name>
    <dbReference type="NCBI Taxonomy" id="2771358"/>
    <lineage>
        <taxon>Bacteria</taxon>
        <taxon>Pseudomonadati</taxon>
        <taxon>Bacteroidota</taxon>
        <taxon>Cytophagia</taxon>
        <taxon>Cytophagales</taxon>
        <taxon>Hymenobacteraceae</taxon>
        <taxon>Hymenobacter</taxon>
    </lineage>
</organism>
<dbReference type="RefSeq" id="WP_190925249.1">
    <property type="nucleotide sequence ID" value="NZ_JACXAC010000004.1"/>
</dbReference>
<evidence type="ECO:0008006" key="4">
    <source>
        <dbReference type="Google" id="ProtNLM"/>
    </source>
</evidence>
<keyword evidence="3" id="KW-1185">Reference proteome</keyword>
<protein>
    <recommendedName>
        <fullName evidence="4">Macroglobulin domain-containing protein</fullName>
    </recommendedName>
</protein>
<name>A0ABR8JW66_9BACT</name>
<dbReference type="Gene3D" id="2.60.40.1930">
    <property type="match status" value="1"/>
</dbReference>
<feature type="chain" id="PRO_5047366511" description="Macroglobulin domain-containing protein" evidence="1">
    <location>
        <begin position="33"/>
        <end position="800"/>
    </location>
</feature>
<keyword evidence="1" id="KW-0732">Signal</keyword>
<feature type="signal peptide" evidence="1">
    <location>
        <begin position="1"/>
        <end position="32"/>
    </location>
</feature>
<accession>A0ABR8JW66</accession>
<sequence>MTDRSFLTFCRLRTRLLGAAVAGLLGLSAARAQQPADSLLPAIGTRFAAYSQRVPAEKLYLHVDRPSYLSGETMWFKAYTVAGNPHRPLAASKVAYVEVLNRENVPVLQTKIGVMHAAGWGSLVLPSSLPSGHYTVRAYTRWMQNGDPELYFHTTVSVVNTHTQSGLPAAGPAAAPDAQFFPEGGHLVQGLLSRVGFKITDGAGHGVAATGVVLDPSGARVAQFATLRQGLGSFSFVPASAGGGYRAEIKLARRPPIVVSLPVVETRGYVLRLEEGNAERLRLVVQATGAGDADERLFLLAHAGQQVAVAATGQLYEGKAVFSVAKTGLADGISHFTLFNSHRQPVCERLYFRPPAQQLRLAAQTDKPQYGPREKVSLRLTAAGPANLSVAVYQLDSLSAAGGTNIVPYLWLTSELRGVVENPEYYLTSPSRDRAEATDNLMLTQGWSRFKWADVLAPKPAPLQHLPELNGHVVRGQVVLSATGAPVANVPVYLTMPGRYFQLYNSVSRADGSIRFEAPDLYGPTQLIVQPNTERDTLYRVDLLSPFSTRYARRPSAPLWLPPGWAAGLRQRHVQSEVQLHFQSKTPAYSTPLLDTATFYGKPDERYFLDQFTRFKTLEEVMREYVPGVMVRMRKDGFHFLVLDHNSRNLLESPLVLLDGMPVFDTNKIMAVDPLKIKRLDVITARYFHGPLVYNGVVSYTSYKGDLGGVPPDPYALLQDYEGLQGQREFYAPRYDTPQAVQSRMPDFRNLLYWNPNASAEELSFYTSDQAGRYRVVVQGLSPNGSAGTTSFDFEVKPPL</sequence>